<dbReference type="SUPFAM" id="SSF56349">
    <property type="entry name" value="DNA breaking-rejoining enzymes"/>
    <property type="match status" value="1"/>
</dbReference>
<evidence type="ECO:0000259" key="1">
    <source>
        <dbReference type="Pfam" id="PF01028"/>
    </source>
</evidence>
<dbReference type="EMBL" id="BMOD01000041">
    <property type="protein sequence ID" value="GGJ57946.1"/>
    <property type="molecule type" value="Genomic_DNA"/>
</dbReference>
<dbReference type="InterPro" id="IPR013500">
    <property type="entry name" value="TopoI_cat_euk"/>
</dbReference>
<name>A0ABQ2DJQ3_9DEIO</name>
<feature type="domain" description="DNA topoisomerase IB N-terminal" evidence="2">
    <location>
        <begin position="23"/>
        <end position="70"/>
    </location>
</feature>
<comment type="caution">
    <text evidence="3">The sequence shown here is derived from an EMBL/GenBank/DDBJ whole genome shotgun (WGS) entry which is preliminary data.</text>
</comment>
<keyword evidence="4" id="KW-1185">Reference proteome</keyword>
<dbReference type="Gene3D" id="3.90.15.10">
    <property type="entry name" value="Topoisomerase I, Chain A, domain 3"/>
    <property type="match status" value="1"/>
</dbReference>
<protein>
    <submittedName>
        <fullName evidence="3">Topoisomerase I</fullName>
    </submittedName>
</protein>
<gene>
    <name evidence="3" type="ORF">GCM10008938_50060</name>
</gene>
<dbReference type="Gene3D" id="3.30.66.10">
    <property type="entry name" value="DNA topoisomerase I domain"/>
    <property type="match status" value="1"/>
</dbReference>
<dbReference type="PROSITE" id="PS52038">
    <property type="entry name" value="TOPO_IB_2"/>
    <property type="match status" value="1"/>
</dbReference>
<dbReference type="Gene3D" id="1.10.132.120">
    <property type="match status" value="1"/>
</dbReference>
<dbReference type="RefSeq" id="WP_189008867.1">
    <property type="nucleotide sequence ID" value="NZ_BMOD01000041.1"/>
</dbReference>
<dbReference type="InterPro" id="IPR011010">
    <property type="entry name" value="DNA_brk_join_enz"/>
</dbReference>
<proteinExistence type="predicted"/>
<dbReference type="Pfam" id="PF01028">
    <property type="entry name" value="Topoisom_I"/>
    <property type="match status" value="1"/>
</dbReference>
<feature type="domain" description="DNA topoisomerase I catalytic core eukaryotic-type" evidence="1">
    <location>
        <begin position="81"/>
        <end position="286"/>
    </location>
</feature>
<dbReference type="Proteomes" id="UP000632222">
    <property type="component" value="Unassembled WGS sequence"/>
</dbReference>
<reference evidence="4" key="1">
    <citation type="journal article" date="2019" name="Int. J. Syst. Evol. Microbiol.">
        <title>The Global Catalogue of Microorganisms (GCM) 10K type strain sequencing project: providing services to taxonomists for standard genome sequencing and annotation.</title>
        <authorList>
            <consortium name="The Broad Institute Genomics Platform"/>
            <consortium name="The Broad Institute Genome Sequencing Center for Infectious Disease"/>
            <person name="Wu L."/>
            <person name="Ma J."/>
        </authorList>
    </citation>
    <scope>NUCLEOTIDE SEQUENCE [LARGE SCALE GENOMIC DNA]</scope>
    <source>
        <strain evidence="4">JCM 14370</strain>
    </source>
</reference>
<accession>A0ABQ2DJQ3</accession>
<sequence>MTTLTQELQDCYYRREGHTLEDFRYFLPEGDPLMEEEEIARLNALGIPPAYTDVFVSPDPEAALQAFGRDRAGRLQYRYHSDFMQKNAEVKWKRLGKFAEALPALRMETARDLRRTTLHPRKVLSLMTRLLYIARFRVGSDCYVQQHKTYGLTTLLKRHVKIEGSTIEFKFRGKHSIWQHKVTTDQTLARNLERLKALPGAFLFKAETENGLVRIQAHDLNAYIREVMGPFTAKDFRTWGGTLLAAEYLSQVGLPESERQARKNLTECVKVVAADLGNTPAVVRGHYISPKVFDVYLEGRILDDFRVKNQINSEEHLTASEQALKRLLRAKTLSGQ</sequence>
<evidence type="ECO:0000313" key="3">
    <source>
        <dbReference type="EMBL" id="GGJ57946.1"/>
    </source>
</evidence>
<dbReference type="Pfam" id="PF21338">
    <property type="entry name" value="Top1B_N_bact"/>
    <property type="match status" value="1"/>
</dbReference>
<dbReference type="InterPro" id="IPR049331">
    <property type="entry name" value="Top1B_N_bact"/>
</dbReference>
<evidence type="ECO:0000259" key="2">
    <source>
        <dbReference type="Pfam" id="PF21338"/>
    </source>
</evidence>
<dbReference type="InterPro" id="IPR014711">
    <property type="entry name" value="TopoI_cat_a-hlx-sub_euk"/>
</dbReference>
<evidence type="ECO:0000313" key="4">
    <source>
        <dbReference type="Proteomes" id="UP000632222"/>
    </source>
</evidence>
<dbReference type="SUPFAM" id="SSF55869">
    <property type="entry name" value="DNA topoisomerase I domain"/>
    <property type="match status" value="1"/>
</dbReference>
<dbReference type="InterPro" id="IPR035447">
    <property type="entry name" value="DNA_topo_I_N_sf"/>
</dbReference>
<organism evidence="3 4">
    <name type="scientific">Deinococcus roseus</name>
    <dbReference type="NCBI Taxonomy" id="392414"/>
    <lineage>
        <taxon>Bacteria</taxon>
        <taxon>Thermotogati</taxon>
        <taxon>Deinococcota</taxon>
        <taxon>Deinococci</taxon>
        <taxon>Deinococcales</taxon>
        <taxon>Deinococcaceae</taxon>
        <taxon>Deinococcus</taxon>
    </lineage>
</organism>